<protein>
    <submittedName>
        <fullName evidence="1">Winged helix DNA-binding domain-containing protein</fullName>
    </submittedName>
</protein>
<dbReference type="RefSeq" id="WP_271997917.1">
    <property type="nucleotide sequence ID" value="NZ_JAQNDN010000004.1"/>
</dbReference>
<evidence type="ECO:0000313" key="1">
    <source>
        <dbReference type="EMBL" id="MDC0668617.1"/>
    </source>
</evidence>
<dbReference type="Proteomes" id="UP001217838">
    <property type="component" value="Unassembled WGS sequence"/>
</dbReference>
<dbReference type="PANTHER" id="PTHR38479:SF2">
    <property type="entry name" value="WINGED HELIX DNA-BINDING DOMAIN-CONTAINING PROTEIN"/>
    <property type="match status" value="1"/>
</dbReference>
<dbReference type="GO" id="GO:0003677">
    <property type="term" value="F:DNA binding"/>
    <property type="evidence" value="ECO:0007669"/>
    <property type="project" value="UniProtKB-KW"/>
</dbReference>
<name>A0ABT5B691_9BACT</name>
<dbReference type="EMBL" id="JAQNDN010000004">
    <property type="protein sequence ID" value="MDC0668617.1"/>
    <property type="molecule type" value="Genomic_DNA"/>
</dbReference>
<comment type="caution">
    <text evidence="1">The sequence shown here is derived from an EMBL/GenBank/DDBJ whole genome shotgun (WGS) entry which is preliminary data.</text>
</comment>
<dbReference type="InterPro" id="IPR009351">
    <property type="entry name" value="AlkZ-like"/>
</dbReference>
<accession>A0ABT5B691</accession>
<gene>
    <name evidence="1" type="ORF">POL58_12745</name>
</gene>
<sequence>MPRSSAEKCDLVMDRRALGRALLARQMLLQRHDTSPARVVAHLVGMQAQVPANPFVALWSRLVHLAPAEVDRLLLQRRAVRTSLMRATVHLVDARDALVLRPLLQAVHERTFTGAFGKKLGGVDRAAVLAAGRSLLLAAPRTTAELAELLHPQFPAAEPDALAQAVRYLLPLVQLPPRGCWRASKQATWALTDDFLAASAPPAEPSLDELVLRYLAAFGPASVADLQTWCGLTRLREVVTRLRPQLCLVHDEQGRPLFDLPSAPRPPGDTPAPPRFLPEYDNLLLSHADRSRVVPQDPRIFNKLFADKGLALGALLVDGELRGTWKIARNKARADLTIWTLPGMRAADRQAVGVEAERLLAFVEPDADDRDVRFAA</sequence>
<proteinExistence type="predicted"/>
<keyword evidence="1" id="KW-0238">DNA-binding</keyword>
<keyword evidence="2" id="KW-1185">Reference proteome</keyword>
<reference evidence="1 2" key="1">
    <citation type="submission" date="2022-11" db="EMBL/GenBank/DDBJ databases">
        <title>Minimal conservation of predation-associated metabolite biosynthetic gene clusters underscores biosynthetic potential of Myxococcota including descriptions for ten novel species: Archangium lansinium sp. nov., Myxococcus landrumus sp. nov., Nannocystis bai.</title>
        <authorList>
            <person name="Ahearne A."/>
            <person name="Stevens C."/>
            <person name="Dowd S."/>
        </authorList>
    </citation>
    <scope>NUCLEOTIDE SEQUENCE [LARGE SCALE GENOMIC DNA]</scope>
    <source>
        <strain evidence="1 2">NCELM</strain>
    </source>
</reference>
<dbReference type="Pfam" id="PF06224">
    <property type="entry name" value="AlkZ-like"/>
    <property type="match status" value="1"/>
</dbReference>
<dbReference type="PANTHER" id="PTHR38479">
    <property type="entry name" value="LMO0824 PROTEIN"/>
    <property type="match status" value="1"/>
</dbReference>
<organism evidence="1 2">
    <name type="scientific">Nannocystis radixulma</name>
    <dbReference type="NCBI Taxonomy" id="2995305"/>
    <lineage>
        <taxon>Bacteria</taxon>
        <taxon>Pseudomonadati</taxon>
        <taxon>Myxococcota</taxon>
        <taxon>Polyangia</taxon>
        <taxon>Nannocystales</taxon>
        <taxon>Nannocystaceae</taxon>
        <taxon>Nannocystis</taxon>
    </lineage>
</organism>
<evidence type="ECO:0000313" key="2">
    <source>
        <dbReference type="Proteomes" id="UP001217838"/>
    </source>
</evidence>